<keyword evidence="4" id="KW-0231">Viral genome packaging</keyword>
<dbReference type="InterPro" id="IPR035421">
    <property type="entry name" value="Terminase_6C"/>
</dbReference>
<reference evidence="6 7" key="1">
    <citation type="submission" date="2018-12" db="EMBL/GenBank/DDBJ databases">
        <authorList>
            <person name="Shneider M.M."/>
            <person name="Kabilov M.R."/>
            <person name="Miroshnikov K.A."/>
        </authorList>
    </citation>
    <scope>NUCLEOTIDE SEQUENCE [LARGE SCALE GENOMIC DNA]</scope>
</reference>
<evidence type="ECO:0000256" key="3">
    <source>
        <dbReference type="ARBA" id="ARBA00022840"/>
    </source>
</evidence>
<keyword evidence="3" id="KW-0067">ATP-binding</keyword>
<keyword evidence="1" id="KW-1188">Viral release from host cell</keyword>
<evidence type="ECO:0000313" key="7">
    <source>
        <dbReference type="Proteomes" id="UP000430872"/>
    </source>
</evidence>
<protein>
    <recommendedName>
        <fullName evidence="5">Terminase large subunit gp17-like C-terminal domain-containing protein</fullName>
    </recommendedName>
</protein>
<name>A0A678ZJS1_9CAUD</name>
<dbReference type="Proteomes" id="UP000430872">
    <property type="component" value="Segment"/>
</dbReference>
<evidence type="ECO:0000259" key="5">
    <source>
        <dbReference type="Pfam" id="PF17289"/>
    </source>
</evidence>
<dbReference type="InterPro" id="IPR006517">
    <property type="entry name" value="Phage_terminase_lsu-like_C"/>
</dbReference>
<dbReference type="Pfam" id="PF17289">
    <property type="entry name" value="Terminase_6C"/>
    <property type="match status" value="1"/>
</dbReference>
<feature type="domain" description="Terminase large subunit gp17-like C-terminal" evidence="5">
    <location>
        <begin position="349"/>
        <end position="502"/>
    </location>
</feature>
<dbReference type="Pfam" id="PF03237">
    <property type="entry name" value="Terminase_6N"/>
    <property type="match status" value="1"/>
</dbReference>
<dbReference type="GO" id="GO:0005524">
    <property type="term" value="F:ATP binding"/>
    <property type="evidence" value="ECO:0007669"/>
    <property type="project" value="UniProtKB-KW"/>
</dbReference>
<dbReference type="Gene3D" id="3.40.50.300">
    <property type="entry name" value="P-loop containing nucleotide triphosphate hydrolases"/>
    <property type="match status" value="1"/>
</dbReference>
<gene>
    <name evidence="6" type="ORF">Arno162_74</name>
</gene>
<evidence type="ECO:0000313" key="6">
    <source>
        <dbReference type="EMBL" id="AZV02114.1"/>
    </source>
</evidence>
<proteinExistence type="predicted"/>
<evidence type="ECO:0000256" key="1">
    <source>
        <dbReference type="ARBA" id="ARBA00022612"/>
    </source>
</evidence>
<evidence type="ECO:0000256" key="2">
    <source>
        <dbReference type="ARBA" id="ARBA00022741"/>
    </source>
</evidence>
<keyword evidence="2" id="KW-0547">Nucleotide-binding</keyword>
<accession>A0A678ZJS1</accession>
<sequence>MNLTDIKQRRLEDVRKVIRGETTLPEDICNVLSRYGVDHTKLFPQQVLTLLRYTTEQIDHIMRCWKDTNYIAPQCGSQEVFLNTPADIVLYGGAAGSGKTAALLMDALRHIDDPRYRAVYFRRNTTQLDGGLWPDAKKLFSKFGGEPKENKHEIQFPSGAVIKFAYMELDKHKDAHQGIEYSAIYWDEFTHFDRAQVEYLMTRMRSGAVGDSYMKCSMNPDRDHFVYDWVEPYLDDEGYPDPAKCGRIRYFVMDGTTMVSAWELKEILEQYPLEIPQTYTFISGTIDDNPILDFLEPKYRGRLENSSPINVARLRYGNWNARAEGSNYFDRAWCELVDAPPLEKNTVRAWDLAATLVSEVNPNPDYTAGVRMSKGKDGCYYIEHVLRFRDRPSGVETQILNTALEDSQKTGVFIPQDPGAAGKSYATSLIRKLVEIGIRARAKPTNKDKVTRFAPFSAAAEAGLVKVVRGTWNDAFFTELEGFTGDGKAKDDQVDATSDAFTSLNETRYVKTPQMGAHTDLHQVNPYQGLRY</sequence>
<keyword evidence="7" id="KW-1185">Reference proteome</keyword>
<dbReference type="InterPro" id="IPR027417">
    <property type="entry name" value="P-loop_NTPase"/>
</dbReference>
<organism evidence="6 7">
    <name type="scientific">Pectobacterium phage Arno162</name>
    <dbReference type="NCBI Taxonomy" id="2500577"/>
    <lineage>
        <taxon>Viruses</taxon>
        <taxon>Duplodnaviria</taxon>
        <taxon>Heunggongvirae</taxon>
        <taxon>Uroviricota</taxon>
        <taxon>Caudoviricetes</taxon>
        <taxon>Andersonviridae</taxon>
        <taxon>Andersonviridae incertae sedis</taxon>
        <taxon>Arnovirus</taxon>
        <taxon>Arnovirus arno162</taxon>
    </lineage>
</organism>
<dbReference type="EMBL" id="MK290737">
    <property type="protein sequence ID" value="AZV02114.1"/>
    <property type="molecule type" value="Genomic_DNA"/>
</dbReference>
<dbReference type="NCBIfam" id="TIGR01630">
    <property type="entry name" value="psiM2_ORF9"/>
    <property type="match status" value="1"/>
</dbReference>
<evidence type="ECO:0000256" key="4">
    <source>
        <dbReference type="ARBA" id="ARBA00023219"/>
    </source>
</evidence>